<keyword evidence="2" id="KW-1185">Reference proteome</keyword>
<dbReference type="AlphaFoldDB" id="A0AAP0X2G2"/>
<reference evidence="1 2" key="1">
    <citation type="journal article" date="2024" name="Plant J.">
        <title>Genome sequences and population genomics reveal climatic adaptation and genomic divergence between two closely related sweetgum species.</title>
        <authorList>
            <person name="Xu W.Q."/>
            <person name="Ren C.Q."/>
            <person name="Zhang X.Y."/>
            <person name="Comes H.P."/>
            <person name="Liu X.H."/>
            <person name="Li Y.G."/>
            <person name="Kettle C.J."/>
            <person name="Jalonen R."/>
            <person name="Gaisberger H."/>
            <person name="Ma Y.Z."/>
            <person name="Qiu Y.X."/>
        </authorList>
    </citation>
    <scope>NUCLEOTIDE SEQUENCE [LARGE SCALE GENOMIC DNA]</scope>
    <source>
        <strain evidence="1">Hangzhou</strain>
    </source>
</reference>
<protein>
    <submittedName>
        <fullName evidence="1">Uncharacterized protein</fullName>
    </submittedName>
</protein>
<evidence type="ECO:0000313" key="2">
    <source>
        <dbReference type="Proteomes" id="UP001415857"/>
    </source>
</evidence>
<proteinExistence type="predicted"/>
<evidence type="ECO:0000313" key="1">
    <source>
        <dbReference type="EMBL" id="KAK9283448.1"/>
    </source>
</evidence>
<name>A0AAP0X2G2_LIQFO</name>
<gene>
    <name evidence="1" type="ORF">L1049_011691</name>
</gene>
<dbReference type="Proteomes" id="UP001415857">
    <property type="component" value="Unassembled WGS sequence"/>
</dbReference>
<dbReference type="PANTHER" id="PTHR38365:SF1">
    <property type="entry name" value="C2 DOMAIN-CONTAINING PROTEIN"/>
    <property type="match status" value="1"/>
</dbReference>
<comment type="caution">
    <text evidence="1">The sequence shown here is derived from an EMBL/GenBank/DDBJ whole genome shotgun (WGS) entry which is preliminary data.</text>
</comment>
<organism evidence="1 2">
    <name type="scientific">Liquidambar formosana</name>
    <name type="common">Formosan gum</name>
    <dbReference type="NCBI Taxonomy" id="63359"/>
    <lineage>
        <taxon>Eukaryota</taxon>
        <taxon>Viridiplantae</taxon>
        <taxon>Streptophyta</taxon>
        <taxon>Embryophyta</taxon>
        <taxon>Tracheophyta</taxon>
        <taxon>Spermatophyta</taxon>
        <taxon>Magnoliopsida</taxon>
        <taxon>eudicotyledons</taxon>
        <taxon>Gunneridae</taxon>
        <taxon>Pentapetalae</taxon>
        <taxon>Saxifragales</taxon>
        <taxon>Altingiaceae</taxon>
        <taxon>Liquidambar</taxon>
    </lineage>
</organism>
<dbReference type="PANTHER" id="PTHR38365">
    <property type="entry name" value="C2 DOMAIN-CONTAINING PROTEIN-RELATED"/>
    <property type="match status" value="1"/>
</dbReference>
<dbReference type="EMBL" id="JBBPBK010000006">
    <property type="protein sequence ID" value="KAK9283448.1"/>
    <property type="molecule type" value="Genomic_DNA"/>
</dbReference>
<accession>A0AAP0X2G2</accession>
<sequence length="127" mass="14686">MAKKKKTVIIDVDDDDDGDYEVGLNLTIHHADDIENSTTHPNVNRRLYGVVGWVTPEGYEFFTQEAEGLPNPVWNLRHPTTADARIVVGCLHLIRKARLAERKYLNSEARNLKVEQYIQQHLRRRPL</sequence>